<evidence type="ECO:0000256" key="10">
    <source>
        <dbReference type="ARBA" id="ARBA00023136"/>
    </source>
</evidence>
<dbReference type="PANTHER" id="PTHR43134:SF3">
    <property type="entry name" value="FLAGELLAR BIOSYNTHESIS PROTEIN FLHF"/>
    <property type="match status" value="1"/>
</dbReference>
<dbReference type="GO" id="GO:0044781">
    <property type="term" value="P:bacterial-type flagellum organization"/>
    <property type="evidence" value="ECO:0007669"/>
    <property type="project" value="UniProtKB-KW"/>
</dbReference>
<evidence type="ECO:0000256" key="8">
    <source>
        <dbReference type="ARBA" id="ARBA00022927"/>
    </source>
</evidence>
<keyword evidence="9" id="KW-0342">GTP-binding</keyword>
<evidence type="ECO:0000259" key="15">
    <source>
        <dbReference type="SMART" id="SM00382"/>
    </source>
</evidence>
<dbReference type="PANTHER" id="PTHR43134">
    <property type="entry name" value="SIGNAL RECOGNITION PARTICLE RECEPTOR SUBUNIT ALPHA"/>
    <property type="match status" value="1"/>
</dbReference>
<feature type="compositionally biased region" description="Low complexity" evidence="14">
    <location>
        <begin position="90"/>
        <end position="110"/>
    </location>
</feature>
<dbReference type="GO" id="GO:0005886">
    <property type="term" value="C:plasma membrane"/>
    <property type="evidence" value="ECO:0007669"/>
    <property type="project" value="UniProtKB-SubCell"/>
</dbReference>
<evidence type="ECO:0000256" key="2">
    <source>
        <dbReference type="ARBA" id="ARBA00008531"/>
    </source>
</evidence>
<evidence type="ECO:0000313" key="17">
    <source>
        <dbReference type="EMBL" id="CBH95188.1"/>
    </source>
</evidence>
<protein>
    <recommendedName>
        <fullName evidence="3">Flagellar biosynthesis protein FlhF</fullName>
    </recommendedName>
    <alternativeName>
        <fullName evidence="13">Flagella-associated GTP-binding protein</fullName>
    </alternativeName>
</protein>
<dbReference type="EMBL" id="CABM01000002">
    <property type="protein sequence ID" value="CBH95188.1"/>
    <property type="molecule type" value="Genomic_DNA"/>
</dbReference>
<dbReference type="SMART" id="SM00382">
    <property type="entry name" value="AAA"/>
    <property type="match status" value="1"/>
</dbReference>
<comment type="function">
    <text evidence="12">Necessary for flagellar biosynthesis. May be involved in translocation of the flagellum.</text>
</comment>
<keyword evidence="10" id="KW-0472">Membrane</keyword>
<keyword evidence="17" id="KW-0282">Flagellum</keyword>
<feature type="compositionally biased region" description="Low complexity" evidence="14">
    <location>
        <begin position="55"/>
        <end position="71"/>
    </location>
</feature>
<name>E6PJW0_9ZZZZ</name>
<dbReference type="Gene3D" id="3.40.50.300">
    <property type="entry name" value="P-loop containing nucleotide triphosphate hydrolases"/>
    <property type="match status" value="1"/>
</dbReference>
<dbReference type="FunFam" id="3.40.50.300:FF:000695">
    <property type="entry name" value="Flagellar biosynthesis regulator FlhF"/>
    <property type="match status" value="1"/>
</dbReference>
<keyword evidence="17" id="KW-0969">Cilium</keyword>
<keyword evidence="7" id="KW-1005">Bacterial flagellum biogenesis</keyword>
<sequence length="468" mass="49151">MKIKRFTGTNTREVLARIRNDLGPDAVILSNREIVGGVELMAAVDFDANHIQAEAASADPTAPETTTAATSRGLQPGSGSSAAAPRQTQAGSPLASPQAAAARSANAAPPLQRASAPVHHQVPTAAVAPRVTTVPPPMSKAAPQAATHPAPQASATSPGSASDARSAAQSAWSGEIRELRDEVQELRQWVLSSVAKGGPQVGEPAISPLFARLQGLGFSLSSARAMAGVGADLPAALTTYLQGLDMPSEPLAEDGIYALVGATGVGKTTTIAKLAARLVLRHGTAAVALITTDTYRIGGVEQLKIYGRILGVPVAVARDAAELEQHLQEFADRRFVLIDTIGLSPRDARLAEQMQWLQACGERITRLLLINAGMSQGFYAELWKLYQHLPVAACILTKLDETPAFGAALQWLVEQGLPLWFYTDGQRVPEDLHAPALAKIAALLQSDRAEHHTLAPAGQEPARAATSR</sequence>
<keyword evidence="17" id="KW-0966">Cell projection</keyword>
<keyword evidence="5" id="KW-1003">Cell membrane</keyword>
<dbReference type="NCBIfam" id="TIGR03499">
    <property type="entry name" value="FlhF"/>
    <property type="match status" value="1"/>
</dbReference>
<feature type="domain" description="AAA+ ATPase" evidence="15">
    <location>
        <begin position="253"/>
        <end position="417"/>
    </location>
</feature>
<dbReference type="Gene3D" id="1.20.120.1380">
    <property type="entry name" value="Flagellar FlhF biosynthesis protein, N domain"/>
    <property type="match status" value="1"/>
</dbReference>
<dbReference type="SMART" id="SM00962">
    <property type="entry name" value="SRP54"/>
    <property type="match status" value="1"/>
</dbReference>
<comment type="subcellular location">
    <subcellularLocation>
        <location evidence="1">Cell membrane</location>
        <topology evidence="1">Peripheral membrane protein</topology>
        <orientation evidence="1">Cytoplasmic side</orientation>
    </subcellularLocation>
</comment>
<dbReference type="InterPro" id="IPR003593">
    <property type="entry name" value="AAA+_ATPase"/>
</dbReference>
<dbReference type="SUPFAM" id="SSF52540">
    <property type="entry name" value="P-loop containing nucleoside triphosphate hydrolases"/>
    <property type="match status" value="1"/>
</dbReference>
<dbReference type="InterPro" id="IPR047040">
    <property type="entry name" value="FlhF__GTPase_dom"/>
</dbReference>
<dbReference type="InterPro" id="IPR020006">
    <property type="entry name" value="FlhF"/>
</dbReference>
<keyword evidence="8" id="KW-0653">Protein transport</keyword>
<dbReference type="AlphaFoldDB" id="E6PJW0"/>
<dbReference type="InterPro" id="IPR027417">
    <property type="entry name" value="P-loop_NTPase"/>
</dbReference>
<evidence type="ECO:0000256" key="9">
    <source>
        <dbReference type="ARBA" id="ARBA00023134"/>
    </source>
</evidence>
<keyword evidence="4" id="KW-0813">Transport</keyword>
<evidence type="ECO:0000256" key="3">
    <source>
        <dbReference type="ARBA" id="ARBA00014919"/>
    </source>
</evidence>
<comment type="similarity">
    <text evidence="2">Belongs to the GTP-binding SRP family.</text>
</comment>
<evidence type="ECO:0000256" key="7">
    <source>
        <dbReference type="ARBA" id="ARBA00022795"/>
    </source>
</evidence>
<evidence type="ECO:0000256" key="4">
    <source>
        <dbReference type="ARBA" id="ARBA00022448"/>
    </source>
</evidence>
<reference evidence="17" key="1">
    <citation type="submission" date="2009-10" db="EMBL/GenBank/DDBJ databases">
        <title>Diversity of trophic interactions inside an arsenic-rich microbial ecosystem.</title>
        <authorList>
            <person name="Bertin P.N."/>
            <person name="Heinrich-Salmeron A."/>
            <person name="Pelletier E."/>
            <person name="Goulhen-Chollet F."/>
            <person name="Arsene-Ploetze F."/>
            <person name="Gallien S."/>
            <person name="Calteau A."/>
            <person name="Vallenet D."/>
            <person name="Casiot C."/>
            <person name="Chane-Woon-Ming B."/>
            <person name="Giloteaux L."/>
            <person name="Barakat M."/>
            <person name="Bonnefoy V."/>
            <person name="Bruneel O."/>
            <person name="Chandler M."/>
            <person name="Cleiss J."/>
            <person name="Duran R."/>
            <person name="Elbaz-Poulichet F."/>
            <person name="Fonknechten N."/>
            <person name="Lauga B."/>
            <person name="Mornico D."/>
            <person name="Ortet P."/>
            <person name="Schaeffer C."/>
            <person name="Siguier P."/>
            <person name="Alexander Thil Smith A."/>
            <person name="Van Dorsselaer A."/>
            <person name="Weissenbach J."/>
            <person name="Medigue C."/>
            <person name="Le Paslier D."/>
        </authorList>
    </citation>
    <scope>NUCLEOTIDE SEQUENCE</scope>
</reference>
<proteinExistence type="inferred from homology"/>
<dbReference type="GO" id="GO:0003924">
    <property type="term" value="F:GTPase activity"/>
    <property type="evidence" value="ECO:0007669"/>
    <property type="project" value="InterPro"/>
</dbReference>
<gene>
    <name evidence="17" type="ORF">CARN2_0575</name>
</gene>
<dbReference type="GO" id="GO:0015031">
    <property type="term" value="P:protein transport"/>
    <property type="evidence" value="ECO:0007669"/>
    <property type="project" value="UniProtKB-KW"/>
</dbReference>
<dbReference type="CDD" id="cd17873">
    <property type="entry name" value="FlhF"/>
    <property type="match status" value="1"/>
</dbReference>
<organism evidence="17">
    <name type="scientific">mine drainage metagenome</name>
    <dbReference type="NCBI Taxonomy" id="410659"/>
    <lineage>
        <taxon>unclassified sequences</taxon>
        <taxon>metagenomes</taxon>
        <taxon>ecological metagenomes</taxon>
    </lineage>
</organism>
<keyword evidence="11" id="KW-1006">Bacterial flagellum protein export</keyword>
<feature type="compositionally biased region" description="Low complexity" evidence="14">
    <location>
        <begin position="141"/>
        <end position="173"/>
    </location>
</feature>
<evidence type="ECO:0000256" key="12">
    <source>
        <dbReference type="ARBA" id="ARBA00025337"/>
    </source>
</evidence>
<feature type="compositionally biased region" description="Low complexity" evidence="14">
    <location>
        <begin position="122"/>
        <end position="133"/>
    </location>
</feature>
<evidence type="ECO:0000256" key="1">
    <source>
        <dbReference type="ARBA" id="ARBA00004413"/>
    </source>
</evidence>
<evidence type="ECO:0000256" key="11">
    <source>
        <dbReference type="ARBA" id="ARBA00023225"/>
    </source>
</evidence>
<feature type="region of interest" description="Disordered" evidence="14">
    <location>
        <begin position="55"/>
        <end position="173"/>
    </location>
</feature>
<dbReference type="GO" id="GO:0005525">
    <property type="term" value="F:GTP binding"/>
    <property type="evidence" value="ECO:0007669"/>
    <property type="project" value="UniProtKB-KW"/>
</dbReference>
<evidence type="ECO:0000256" key="14">
    <source>
        <dbReference type="SAM" id="MobiDB-lite"/>
    </source>
</evidence>
<feature type="domain" description="SRP54-type proteins GTP-binding" evidence="16">
    <location>
        <begin position="254"/>
        <end position="445"/>
    </location>
</feature>
<dbReference type="GO" id="GO:0005047">
    <property type="term" value="F:signal recognition particle binding"/>
    <property type="evidence" value="ECO:0007669"/>
    <property type="project" value="TreeGrafter"/>
</dbReference>
<keyword evidence="6" id="KW-0547">Nucleotide-binding</keyword>
<comment type="caution">
    <text evidence="17">The sequence shown here is derived from an EMBL/GenBank/DDBJ whole genome shotgun (WGS) entry which is preliminary data.</text>
</comment>
<evidence type="ECO:0000256" key="6">
    <source>
        <dbReference type="ARBA" id="ARBA00022741"/>
    </source>
</evidence>
<evidence type="ECO:0000256" key="13">
    <source>
        <dbReference type="ARBA" id="ARBA00030866"/>
    </source>
</evidence>
<evidence type="ECO:0000256" key="5">
    <source>
        <dbReference type="ARBA" id="ARBA00022475"/>
    </source>
</evidence>
<dbReference type="InterPro" id="IPR000897">
    <property type="entry name" value="SRP54_GTPase_dom"/>
</dbReference>
<accession>E6PJW0</accession>
<dbReference type="GO" id="GO:0006614">
    <property type="term" value="P:SRP-dependent cotranslational protein targeting to membrane"/>
    <property type="evidence" value="ECO:0007669"/>
    <property type="project" value="InterPro"/>
</dbReference>
<dbReference type="Pfam" id="PF00448">
    <property type="entry name" value="SRP54"/>
    <property type="match status" value="1"/>
</dbReference>
<evidence type="ECO:0000259" key="16">
    <source>
        <dbReference type="SMART" id="SM00962"/>
    </source>
</evidence>
<feature type="compositionally biased region" description="Polar residues" evidence="14">
    <location>
        <begin position="77"/>
        <end position="89"/>
    </location>
</feature>